<feature type="region of interest" description="Disordered" evidence="3">
    <location>
        <begin position="374"/>
        <end position="416"/>
    </location>
</feature>
<dbReference type="Pfam" id="PF25917">
    <property type="entry name" value="BSH_RND"/>
    <property type="match status" value="1"/>
</dbReference>
<comment type="caution">
    <text evidence="8">The sequence shown here is derived from an EMBL/GenBank/DDBJ whole genome shotgun (WGS) entry which is preliminary data.</text>
</comment>
<name>A0ABU1BNU5_9BURK</name>
<evidence type="ECO:0000259" key="4">
    <source>
        <dbReference type="Pfam" id="PF25876"/>
    </source>
</evidence>
<dbReference type="Gene3D" id="2.40.50.100">
    <property type="match status" value="1"/>
</dbReference>
<feature type="domain" description="Multidrug resistance protein MdtA-like barrel-sandwich hybrid" evidence="5">
    <location>
        <begin position="66"/>
        <end position="209"/>
    </location>
</feature>
<dbReference type="InterPro" id="IPR058625">
    <property type="entry name" value="MdtA-like_BSH"/>
</dbReference>
<evidence type="ECO:0000313" key="9">
    <source>
        <dbReference type="Proteomes" id="UP001225596"/>
    </source>
</evidence>
<dbReference type="Pfam" id="PF25967">
    <property type="entry name" value="RND-MFP_C"/>
    <property type="match status" value="1"/>
</dbReference>
<dbReference type="InterPro" id="IPR058626">
    <property type="entry name" value="MdtA-like_b-barrel"/>
</dbReference>
<feature type="domain" description="Multidrug resistance protein MdtA-like C-terminal permuted SH3" evidence="7">
    <location>
        <begin position="307"/>
        <end position="368"/>
    </location>
</feature>
<evidence type="ECO:0000259" key="6">
    <source>
        <dbReference type="Pfam" id="PF25944"/>
    </source>
</evidence>
<dbReference type="Pfam" id="PF25876">
    <property type="entry name" value="HH_MFP_RND"/>
    <property type="match status" value="1"/>
</dbReference>
<evidence type="ECO:0000256" key="1">
    <source>
        <dbReference type="ARBA" id="ARBA00004196"/>
    </source>
</evidence>
<dbReference type="Gene3D" id="2.40.30.170">
    <property type="match status" value="1"/>
</dbReference>
<dbReference type="InterPro" id="IPR058627">
    <property type="entry name" value="MdtA-like_C"/>
</dbReference>
<dbReference type="PANTHER" id="PTHR30158:SF3">
    <property type="entry name" value="MULTIDRUG EFFLUX PUMP SUBUNIT ACRA-RELATED"/>
    <property type="match status" value="1"/>
</dbReference>
<dbReference type="InterPro" id="IPR058624">
    <property type="entry name" value="MdtA-like_HH"/>
</dbReference>
<evidence type="ECO:0000313" key="8">
    <source>
        <dbReference type="EMBL" id="MDQ9170116.1"/>
    </source>
</evidence>
<dbReference type="PROSITE" id="PS51257">
    <property type="entry name" value="PROKAR_LIPOPROTEIN"/>
    <property type="match status" value="1"/>
</dbReference>
<evidence type="ECO:0000256" key="3">
    <source>
        <dbReference type="SAM" id="MobiDB-lite"/>
    </source>
</evidence>
<feature type="compositionally biased region" description="Low complexity" evidence="3">
    <location>
        <begin position="383"/>
        <end position="400"/>
    </location>
</feature>
<dbReference type="RefSeq" id="WP_338436030.1">
    <property type="nucleotide sequence ID" value="NZ_JAUYVH010000002.1"/>
</dbReference>
<comment type="similarity">
    <text evidence="2">Belongs to the membrane fusion protein (MFP) (TC 8.A.1) family.</text>
</comment>
<evidence type="ECO:0000259" key="7">
    <source>
        <dbReference type="Pfam" id="PF25967"/>
    </source>
</evidence>
<gene>
    <name evidence="8" type="ORF">Q8A64_06775</name>
</gene>
<accession>A0ABU1BNU5</accession>
<reference evidence="8 9" key="1">
    <citation type="submission" date="2023-08" db="EMBL/GenBank/DDBJ databases">
        <title>Oxalobacteraceae gen .nov., isolated from river sludge outside the plant.</title>
        <authorList>
            <person name="Zhao S.Y."/>
        </authorList>
    </citation>
    <scope>NUCLEOTIDE SEQUENCE [LARGE SCALE GENOMIC DNA]</scope>
    <source>
        <strain evidence="8 9">R-40</strain>
    </source>
</reference>
<dbReference type="SUPFAM" id="SSF111369">
    <property type="entry name" value="HlyD-like secretion proteins"/>
    <property type="match status" value="1"/>
</dbReference>
<proteinExistence type="inferred from homology"/>
<feature type="domain" description="Multidrug resistance protein MdtA-like beta-barrel" evidence="6">
    <location>
        <begin position="213"/>
        <end position="302"/>
    </location>
</feature>
<feature type="domain" description="Multidrug resistance protein MdtA-like alpha-helical hairpin" evidence="4">
    <location>
        <begin position="107"/>
        <end position="176"/>
    </location>
</feature>
<keyword evidence="9" id="KW-1185">Reference proteome</keyword>
<dbReference type="Pfam" id="PF25944">
    <property type="entry name" value="Beta-barrel_RND"/>
    <property type="match status" value="1"/>
</dbReference>
<dbReference type="Gene3D" id="1.10.287.470">
    <property type="entry name" value="Helix hairpin bin"/>
    <property type="match status" value="1"/>
</dbReference>
<protein>
    <submittedName>
        <fullName evidence="8">Efflux RND transporter periplasmic adaptor subunit</fullName>
    </submittedName>
</protein>
<evidence type="ECO:0000259" key="5">
    <source>
        <dbReference type="Pfam" id="PF25917"/>
    </source>
</evidence>
<sequence>MRSIRYFLCAATTIPLIIALSGCGEKNANAQTAGGNPPPPEVSVVTISPQRVTLTTELPGRLEATRVAQVRARVPGIVLKRVYKEGSDVKAGDVLFRIDPASYQAALNSTEASVARAEANLAQANLKLNRYKPLVETNAISKQEFDDAVAAQKQASADVQAAKAARANARLNLGYATVNAPISGRIGRALVTEGALVGQGEATPLALIQQLDPIYATLTQSTAELLRLQRAMANGQLQRVGNNEAKVTLVMEDGSVYPQSGKLLFSDLNVDQSSGSVTLRAEFPNPQRFLLPGMYVRARLEQAVSQNAILVPQQAVQRDPAGAVVMVVGADSKVRSRQVKTASVQGNNWVISEGLKSGEQVIVEGLQKVKPGAPVKAVPWKPAGSNDAAPAQAAGQPNADSAKAAAPQKEQNAKAK</sequence>
<dbReference type="Gene3D" id="2.40.420.20">
    <property type="match status" value="1"/>
</dbReference>
<organism evidence="8 9">
    <name type="scientific">Keguizhuia sedimenti</name>
    <dbReference type="NCBI Taxonomy" id="3064264"/>
    <lineage>
        <taxon>Bacteria</taxon>
        <taxon>Pseudomonadati</taxon>
        <taxon>Pseudomonadota</taxon>
        <taxon>Betaproteobacteria</taxon>
        <taxon>Burkholderiales</taxon>
        <taxon>Oxalobacteraceae</taxon>
        <taxon>Keguizhuia</taxon>
    </lineage>
</organism>
<evidence type="ECO:0000256" key="2">
    <source>
        <dbReference type="ARBA" id="ARBA00009477"/>
    </source>
</evidence>
<dbReference type="NCBIfam" id="TIGR01730">
    <property type="entry name" value="RND_mfp"/>
    <property type="match status" value="1"/>
</dbReference>
<dbReference type="EMBL" id="JAUYVH010000002">
    <property type="protein sequence ID" value="MDQ9170116.1"/>
    <property type="molecule type" value="Genomic_DNA"/>
</dbReference>
<dbReference type="InterPro" id="IPR006143">
    <property type="entry name" value="RND_pump_MFP"/>
</dbReference>
<dbReference type="PANTHER" id="PTHR30158">
    <property type="entry name" value="ACRA/E-RELATED COMPONENT OF DRUG EFFLUX TRANSPORTER"/>
    <property type="match status" value="1"/>
</dbReference>
<comment type="subcellular location">
    <subcellularLocation>
        <location evidence="1">Cell envelope</location>
    </subcellularLocation>
</comment>
<dbReference type="Proteomes" id="UP001225596">
    <property type="component" value="Unassembled WGS sequence"/>
</dbReference>